<feature type="region of interest" description="Disordered" evidence="1">
    <location>
        <begin position="1"/>
        <end position="23"/>
    </location>
</feature>
<reference evidence="3" key="1">
    <citation type="submission" date="2020-06" db="EMBL/GenBank/DDBJ databases">
        <authorList>
            <consortium name="Plant Systems Biology data submission"/>
        </authorList>
    </citation>
    <scope>NUCLEOTIDE SEQUENCE</scope>
    <source>
        <strain evidence="3">D6</strain>
    </source>
</reference>
<sequence>MAKRRSTTSSTSSPWDNNDDDPSEMTFSRRAARYLSRFRWYYPRVAERRGEASLDAAWHHYEHVTLPRCYQKVPKHTQHDGNDDDEASFHFVRASTSERERPTTLYPVFSSPLKELTNFGVSTRMYFSTLLVLAGILGLAGLLNIPLMVYFGGYAQDGKDGVNYFGVQSIRASALCDSTTWVECESCNENAHEYPSYRLDGTRVRRNICNFDDWLVHGLCSYAATVAVLVLVFLASWKQRKAEIVFDEAIQTASDYSIKISNPPPDAVHPEEWRQFFNHYATGTSGSHGKSKKGVVMVTIALNNAKLLRALIARRQKLQQLSYCLPRGTDMTDSVLVWNLILTTTTKPWLSMFYLANDATKLWHDIVQLEDEIRTLVQQKYKAVAVFVTFETERSQRNCLHALSTGKIHVWHNQLDQHKLKVRGKVFRVYESLRSSSLWDCLENDPQQEHTIQLGGDGDDSTASLSKALLFRGCLVLNIKEAIEPSNIRWGDLQASTRQRLELYLSSTVGMVVFVCLCGYFIYCLVARYPGIYATIFITMTNVVVPVVCQIISDFESHPTEHGKQTSLYMKITIFRWFNSAIAFVEDKNESKQQSLIYKVYPVIVAELFVNPVVDLMDVDGNFRKHVLAPRARDQEEMNACFRGSRFWLAERYTNANKVLFVALYFSSILPEALFLGALALCAQLFFGKFALLRLCGPSPDLGFYLSRLNRNYVLPVVLTFHVTMSAYWWSGYPYDDVCQEDGGGYTYCNQNFYSAGIFPPLPRFQPNGMKWMSESQETITALYGWTSVVVLLIGVVFFARHTIIPAIRSIYESTYEPDGMDQGIDFSSVKDREELHGYIPQVRVPGFVFPLLACDITSVHDDLIGWKDPKNGFVPHNLVQDVERITNHSKLPHPVFSVVRQWGPNTAE</sequence>
<evidence type="ECO:0000256" key="1">
    <source>
        <dbReference type="SAM" id="MobiDB-lite"/>
    </source>
</evidence>
<dbReference type="EMBL" id="CAICTM010000328">
    <property type="protein sequence ID" value="CAB9508020.1"/>
    <property type="molecule type" value="Genomic_DNA"/>
</dbReference>
<feature type="transmembrane region" description="Helical" evidence="2">
    <location>
        <begin position="529"/>
        <end position="549"/>
    </location>
</feature>
<keyword evidence="3" id="KW-0378">Hydrolase</keyword>
<feature type="compositionally biased region" description="Low complexity" evidence="1">
    <location>
        <begin position="7"/>
        <end position="16"/>
    </location>
</feature>
<keyword evidence="2" id="KW-1133">Transmembrane helix</keyword>
<keyword evidence="2" id="KW-0812">Transmembrane</keyword>
<comment type="caution">
    <text evidence="3">The sequence shown here is derived from an EMBL/GenBank/DDBJ whole genome shotgun (WGS) entry which is preliminary data.</text>
</comment>
<dbReference type="AlphaFoldDB" id="A0A9N8DTG6"/>
<evidence type="ECO:0000313" key="3">
    <source>
        <dbReference type="EMBL" id="CAB9508020.1"/>
    </source>
</evidence>
<dbReference type="PANTHER" id="PTHR13018:SF5">
    <property type="entry name" value="RE44586P"/>
    <property type="match status" value="1"/>
</dbReference>
<organism evidence="3 4">
    <name type="scientific">Seminavis robusta</name>
    <dbReference type="NCBI Taxonomy" id="568900"/>
    <lineage>
        <taxon>Eukaryota</taxon>
        <taxon>Sar</taxon>
        <taxon>Stramenopiles</taxon>
        <taxon>Ochrophyta</taxon>
        <taxon>Bacillariophyta</taxon>
        <taxon>Bacillariophyceae</taxon>
        <taxon>Bacillariophycidae</taxon>
        <taxon>Naviculales</taxon>
        <taxon>Naviculaceae</taxon>
        <taxon>Seminavis</taxon>
    </lineage>
</organism>
<dbReference type="GO" id="GO:0008233">
    <property type="term" value="F:peptidase activity"/>
    <property type="evidence" value="ECO:0007669"/>
    <property type="project" value="UniProtKB-KW"/>
</dbReference>
<evidence type="ECO:0000313" key="4">
    <source>
        <dbReference type="Proteomes" id="UP001153069"/>
    </source>
</evidence>
<dbReference type="GO" id="GO:0006508">
    <property type="term" value="P:proteolysis"/>
    <property type="evidence" value="ECO:0007669"/>
    <property type="project" value="UniProtKB-KW"/>
</dbReference>
<keyword evidence="4" id="KW-1185">Reference proteome</keyword>
<dbReference type="GO" id="GO:0005227">
    <property type="term" value="F:calcium-activated cation channel activity"/>
    <property type="evidence" value="ECO:0007669"/>
    <property type="project" value="InterPro"/>
</dbReference>
<dbReference type="GO" id="GO:0005886">
    <property type="term" value="C:plasma membrane"/>
    <property type="evidence" value="ECO:0007669"/>
    <property type="project" value="TreeGrafter"/>
</dbReference>
<dbReference type="OrthoDB" id="197892at2759"/>
<keyword evidence="2" id="KW-0472">Membrane</keyword>
<feature type="transmembrane region" description="Helical" evidence="2">
    <location>
        <begin position="780"/>
        <end position="800"/>
    </location>
</feature>
<name>A0A9N8DTG6_9STRA</name>
<feature type="transmembrane region" description="Helical" evidence="2">
    <location>
        <begin position="214"/>
        <end position="234"/>
    </location>
</feature>
<accession>A0A9N8DTG6</accession>
<feature type="transmembrane region" description="Helical" evidence="2">
    <location>
        <begin position="130"/>
        <end position="151"/>
    </location>
</feature>
<feature type="transmembrane region" description="Helical" evidence="2">
    <location>
        <begin position="503"/>
        <end position="523"/>
    </location>
</feature>
<gene>
    <name evidence="3" type="ORF">SEMRO_329_G118840.1</name>
</gene>
<protein>
    <submittedName>
        <fullName evidence="3">Protease</fullName>
    </submittedName>
</protein>
<dbReference type="PANTHER" id="PTHR13018">
    <property type="entry name" value="PROBABLE MEMBRANE PROTEIN DUF221-RELATED"/>
    <property type="match status" value="1"/>
</dbReference>
<proteinExistence type="predicted"/>
<keyword evidence="3" id="KW-0645">Protease</keyword>
<dbReference type="Proteomes" id="UP001153069">
    <property type="component" value="Unassembled WGS sequence"/>
</dbReference>
<dbReference type="InterPro" id="IPR045122">
    <property type="entry name" value="Csc1-like"/>
</dbReference>
<evidence type="ECO:0000256" key="2">
    <source>
        <dbReference type="SAM" id="Phobius"/>
    </source>
</evidence>